<sequence length="254" mass="27500">MKVLILGATGNLGVRLIPAMLSHNLSVIAFVRSSSKLSSLLPPAIFEQVTVVEGNAKSVDSVKNAILDHDCDAVVNTAGLAAMMPWNSSDLPEIVRTVVRAAKEAGEVRHKPLRLWLLGGMGLMDVPGTKSMIVRYMPIFREHIEDLALLNTIPATVVRWSILCPAYMIPRSTELKGASSGRLATSATVPPHWNDFWFRRLPVVGPFFVVLANASKYTTTLEDNADFIANDVAADSDEYVCKKVGVFDPAGGKA</sequence>
<comment type="caution">
    <text evidence="1">The sequence shown here is derived from an EMBL/GenBank/DDBJ whole genome shotgun (WGS) entry which is preliminary data.</text>
</comment>
<name>A0ACC3SST5_LIPKO</name>
<organism evidence="1 2">
    <name type="scientific">Lipomyces kononenkoae</name>
    <name type="common">Yeast</name>
    <dbReference type="NCBI Taxonomy" id="34357"/>
    <lineage>
        <taxon>Eukaryota</taxon>
        <taxon>Fungi</taxon>
        <taxon>Dikarya</taxon>
        <taxon>Ascomycota</taxon>
        <taxon>Saccharomycotina</taxon>
        <taxon>Lipomycetes</taxon>
        <taxon>Lipomycetales</taxon>
        <taxon>Lipomycetaceae</taxon>
        <taxon>Lipomyces</taxon>
    </lineage>
</organism>
<proteinExistence type="predicted"/>
<dbReference type="Proteomes" id="UP001433508">
    <property type="component" value="Unassembled WGS sequence"/>
</dbReference>
<evidence type="ECO:0000313" key="2">
    <source>
        <dbReference type="Proteomes" id="UP001433508"/>
    </source>
</evidence>
<keyword evidence="2" id="KW-1185">Reference proteome</keyword>
<evidence type="ECO:0000313" key="1">
    <source>
        <dbReference type="EMBL" id="KAK9234655.1"/>
    </source>
</evidence>
<reference evidence="2" key="1">
    <citation type="journal article" date="2024" name="Front. Bioeng. Biotechnol.">
        <title>Genome-scale model development and genomic sequencing of the oleaginous clade Lipomyces.</title>
        <authorList>
            <person name="Czajka J.J."/>
            <person name="Han Y."/>
            <person name="Kim J."/>
            <person name="Mondo S.J."/>
            <person name="Hofstad B.A."/>
            <person name="Robles A."/>
            <person name="Haridas S."/>
            <person name="Riley R."/>
            <person name="LaButti K."/>
            <person name="Pangilinan J."/>
            <person name="Andreopoulos W."/>
            <person name="Lipzen A."/>
            <person name="Yan J."/>
            <person name="Wang M."/>
            <person name="Ng V."/>
            <person name="Grigoriev I.V."/>
            <person name="Spatafora J.W."/>
            <person name="Magnuson J.K."/>
            <person name="Baker S.E."/>
            <person name="Pomraning K.R."/>
        </authorList>
    </citation>
    <scope>NUCLEOTIDE SEQUENCE [LARGE SCALE GENOMIC DNA]</scope>
    <source>
        <strain evidence="2">CBS 7786</strain>
    </source>
</reference>
<accession>A0ACC3SST5</accession>
<protein>
    <submittedName>
        <fullName evidence="1">Uncharacterized protein</fullName>
    </submittedName>
</protein>
<dbReference type="EMBL" id="MU971458">
    <property type="protein sequence ID" value="KAK9234655.1"/>
    <property type="molecule type" value="Genomic_DNA"/>
</dbReference>
<gene>
    <name evidence="1" type="ORF">V1525DRAFT_412438</name>
</gene>